<keyword evidence="4" id="KW-1185">Reference proteome</keyword>
<keyword evidence="3" id="KW-0808">Transferase</keyword>
<dbReference type="InterPro" id="IPR000836">
    <property type="entry name" value="PRTase_dom"/>
</dbReference>
<accession>A0A1H9QH50</accession>
<feature type="domain" description="Phosphoribosyltransferase" evidence="2">
    <location>
        <begin position="95"/>
        <end position="139"/>
    </location>
</feature>
<dbReference type="EMBL" id="FOGQ01000002">
    <property type="protein sequence ID" value="SER59750.1"/>
    <property type="molecule type" value="Genomic_DNA"/>
</dbReference>
<gene>
    <name evidence="3" type="ORF">SAMN05661109_00535</name>
</gene>
<sequence>MKERNNLAVRGHVGAVLRAGLEYLEARGEITPPVVVVPAPTRRSSARARGGDPVTAICKASGYPMVRAVYSDEAAADQSELSAAERRKNLAGSVRISAVPRGDVVLVDDVVTTGATLQATAEALLTRGVSVVAAVVVAAA</sequence>
<evidence type="ECO:0000256" key="1">
    <source>
        <dbReference type="ARBA" id="ARBA00008007"/>
    </source>
</evidence>
<comment type="similarity">
    <text evidence="1">Belongs to the ComF/GntX family.</text>
</comment>
<dbReference type="SUPFAM" id="SSF53271">
    <property type="entry name" value="PRTase-like"/>
    <property type="match status" value="1"/>
</dbReference>
<dbReference type="GO" id="GO:0016740">
    <property type="term" value="F:transferase activity"/>
    <property type="evidence" value="ECO:0007669"/>
    <property type="project" value="UniProtKB-KW"/>
</dbReference>
<dbReference type="Pfam" id="PF00156">
    <property type="entry name" value="Pribosyltran"/>
    <property type="match status" value="1"/>
</dbReference>
<dbReference type="STRING" id="1121357.SAMN05661109_00535"/>
<dbReference type="Proteomes" id="UP000198929">
    <property type="component" value="Unassembled WGS sequence"/>
</dbReference>
<evidence type="ECO:0000313" key="4">
    <source>
        <dbReference type="Proteomes" id="UP000198929"/>
    </source>
</evidence>
<dbReference type="AlphaFoldDB" id="A0A1H9QH50"/>
<dbReference type="PANTHER" id="PTHR47505">
    <property type="entry name" value="DNA UTILIZATION PROTEIN YHGH"/>
    <property type="match status" value="1"/>
</dbReference>
<dbReference type="RefSeq" id="WP_231909992.1">
    <property type="nucleotide sequence ID" value="NZ_CP047199.1"/>
</dbReference>
<reference evidence="4" key="1">
    <citation type="submission" date="2016-10" db="EMBL/GenBank/DDBJ databases">
        <authorList>
            <person name="Varghese N."/>
            <person name="Submissions S."/>
        </authorList>
    </citation>
    <scope>NUCLEOTIDE SEQUENCE [LARGE SCALE GENOMIC DNA]</scope>
    <source>
        <strain evidence="4">DSM 20524</strain>
    </source>
</reference>
<dbReference type="InterPro" id="IPR051910">
    <property type="entry name" value="ComF/GntX_DNA_util-trans"/>
</dbReference>
<organism evidence="3 4">
    <name type="scientific">Corynebacterium cystitidis DSM 20524</name>
    <dbReference type="NCBI Taxonomy" id="1121357"/>
    <lineage>
        <taxon>Bacteria</taxon>
        <taxon>Bacillati</taxon>
        <taxon>Actinomycetota</taxon>
        <taxon>Actinomycetes</taxon>
        <taxon>Mycobacteriales</taxon>
        <taxon>Corynebacteriaceae</taxon>
        <taxon>Corynebacterium</taxon>
    </lineage>
</organism>
<evidence type="ECO:0000313" key="3">
    <source>
        <dbReference type="EMBL" id="SER59750.1"/>
    </source>
</evidence>
<dbReference type="PANTHER" id="PTHR47505:SF1">
    <property type="entry name" value="DNA UTILIZATION PROTEIN YHGH"/>
    <property type="match status" value="1"/>
</dbReference>
<evidence type="ECO:0000259" key="2">
    <source>
        <dbReference type="Pfam" id="PF00156"/>
    </source>
</evidence>
<name>A0A1H9QH50_9CORY</name>
<dbReference type="InterPro" id="IPR029057">
    <property type="entry name" value="PRTase-like"/>
</dbReference>
<protein>
    <submittedName>
        <fullName evidence="3">Phosphoribosyl transferase domain-containing protein</fullName>
    </submittedName>
</protein>
<dbReference type="Gene3D" id="3.40.50.2020">
    <property type="match status" value="1"/>
</dbReference>
<proteinExistence type="inferred from homology"/>